<gene>
    <name evidence="1" type="ORF">UFOPK1684_01473</name>
</gene>
<name>A0A6J6F2V0_9ZZZZ</name>
<accession>A0A6J6F2V0</accession>
<dbReference type="AlphaFoldDB" id="A0A6J6F2V0"/>
<proteinExistence type="predicted"/>
<evidence type="ECO:0000313" key="1">
    <source>
        <dbReference type="EMBL" id="CAB4581935.1"/>
    </source>
</evidence>
<reference evidence="1" key="1">
    <citation type="submission" date="2020-05" db="EMBL/GenBank/DDBJ databases">
        <authorList>
            <person name="Chiriac C."/>
            <person name="Salcher M."/>
            <person name="Ghai R."/>
            <person name="Kavagutti S V."/>
        </authorList>
    </citation>
    <scope>NUCLEOTIDE SEQUENCE</scope>
</reference>
<protein>
    <submittedName>
        <fullName evidence="1">Unannotated protein</fullName>
    </submittedName>
</protein>
<organism evidence="1">
    <name type="scientific">freshwater metagenome</name>
    <dbReference type="NCBI Taxonomy" id="449393"/>
    <lineage>
        <taxon>unclassified sequences</taxon>
        <taxon>metagenomes</taxon>
        <taxon>ecological metagenomes</taxon>
    </lineage>
</organism>
<dbReference type="EMBL" id="CAEZTM010000110">
    <property type="protein sequence ID" value="CAB4581935.1"/>
    <property type="molecule type" value="Genomic_DNA"/>
</dbReference>
<sequence length="172" mass="18800">MHPGVIEALLQNSKNCQFSAWRNAKRCAAFFKAHRDARLTHRVEQVIDGAKAWDVVDFGCAIARDVDNAAHVIERMACLISNCRGRPGRHLGVGCRAKPCTLRLGNQPGECGGSPIVNFGDEPHTVCLLSKSQLKFSSIGDRLLDVVRTVSKSNPGVLCYTRKEQGNPDSTD</sequence>